<name>A0A8J3LEE5_9ACTN</name>
<feature type="domain" description="Thioesterase" evidence="2">
    <location>
        <begin position="1"/>
        <end position="208"/>
    </location>
</feature>
<evidence type="ECO:0000313" key="3">
    <source>
        <dbReference type="EMBL" id="GIG19242.1"/>
    </source>
</evidence>
<dbReference type="EMBL" id="BONJ01000051">
    <property type="protein sequence ID" value="GIG19242.1"/>
    <property type="molecule type" value="Genomic_DNA"/>
</dbReference>
<sequence length="247" mass="25554">MLPHSGAGPNSYRPLLGGLPGDVEVRGLTLPGRERRLGERTGASLDDVLSSLGELGDPLPTVVFGHSLGALLAMWVACELGGDCAGVIVSGQAPGANRRWRHRPPTEAEMIELLEAGDVPLSKALYAPRWRAVLLDALRADLRLGAEAADFDRIRLDAPLTVLAGQADRLVDPTALGCWARHTSASCRTRLLPGGHFAVLAEGNRAEVTTLIAAAVAKTVPVAAPCPASADARPVPVGAAGPGTAGR</sequence>
<dbReference type="SUPFAM" id="SSF53474">
    <property type="entry name" value="alpha/beta-Hydrolases"/>
    <property type="match status" value="1"/>
</dbReference>
<dbReference type="PANTHER" id="PTHR11487">
    <property type="entry name" value="THIOESTERASE"/>
    <property type="match status" value="1"/>
</dbReference>
<evidence type="ECO:0000256" key="1">
    <source>
        <dbReference type="ARBA" id="ARBA00007169"/>
    </source>
</evidence>
<reference evidence="3" key="1">
    <citation type="submission" date="2021-01" db="EMBL/GenBank/DDBJ databases">
        <title>Whole genome shotgun sequence of Catellatospora methionotrophica NBRC 14553.</title>
        <authorList>
            <person name="Komaki H."/>
            <person name="Tamura T."/>
        </authorList>
    </citation>
    <scope>NUCLEOTIDE SEQUENCE</scope>
    <source>
        <strain evidence="3">NBRC 14553</strain>
    </source>
</reference>
<evidence type="ECO:0000259" key="2">
    <source>
        <dbReference type="Pfam" id="PF00975"/>
    </source>
</evidence>
<accession>A0A8J3LEE5</accession>
<dbReference type="Proteomes" id="UP000660339">
    <property type="component" value="Unassembled WGS sequence"/>
</dbReference>
<comment type="caution">
    <text evidence="3">The sequence shown here is derived from an EMBL/GenBank/DDBJ whole genome shotgun (WGS) entry which is preliminary data.</text>
</comment>
<dbReference type="Pfam" id="PF00975">
    <property type="entry name" value="Thioesterase"/>
    <property type="match status" value="1"/>
</dbReference>
<dbReference type="GO" id="GO:0008610">
    <property type="term" value="P:lipid biosynthetic process"/>
    <property type="evidence" value="ECO:0007669"/>
    <property type="project" value="TreeGrafter"/>
</dbReference>
<dbReference type="PANTHER" id="PTHR11487:SF0">
    <property type="entry name" value="S-ACYL FATTY ACID SYNTHASE THIOESTERASE, MEDIUM CHAIN"/>
    <property type="match status" value="1"/>
</dbReference>
<gene>
    <name evidence="3" type="ORF">Cme02nite_75740</name>
</gene>
<proteinExistence type="inferred from homology"/>
<keyword evidence="4" id="KW-1185">Reference proteome</keyword>
<dbReference type="Gene3D" id="3.40.50.1820">
    <property type="entry name" value="alpha/beta hydrolase"/>
    <property type="match status" value="1"/>
</dbReference>
<dbReference type="AlphaFoldDB" id="A0A8J3LEE5"/>
<evidence type="ECO:0000313" key="4">
    <source>
        <dbReference type="Proteomes" id="UP000660339"/>
    </source>
</evidence>
<comment type="similarity">
    <text evidence="1">Belongs to the thioesterase family.</text>
</comment>
<organism evidence="3 4">
    <name type="scientific">Catellatospora methionotrophica</name>
    <dbReference type="NCBI Taxonomy" id="121620"/>
    <lineage>
        <taxon>Bacteria</taxon>
        <taxon>Bacillati</taxon>
        <taxon>Actinomycetota</taxon>
        <taxon>Actinomycetes</taxon>
        <taxon>Micromonosporales</taxon>
        <taxon>Micromonosporaceae</taxon>
        <taxon>Catellatospora</taxon>
    </lineage>
</organism>
<dbReference type="InterPro" id="IPR029058">
    <property type="entry name" value="AB_hydrolase_fold"/>
</dbReference>
<protein>
    <submittedName>
        <fullName evidence="3">Thioesterase</fullName>
    </submittedName>
</protein>
<dbReference type="InterPro" id="IPR012223">
    <property type="entry name" value="TEII"/>
</dbReference>
<dbReference type="InterPro" id="IPR001031">
    <property type="entry name" value="Thioesterase"/>
</dbReference>